<comment type="caution">
    <text evidence="1">The sequence shown here is derived from an EMBL/GenBank/DDBJ whole genome shotgun (WGS) entry which is preliminary data.</text>
</comment>
<dbReference type="EMBL" id="JAFMPM010000006">
    <property type="protein sequence ID" value="MBO0613792.1"/>
    <property type="molecule type" value="Genomic_DNA"/>
</dbReference>
<proteinExistence type="predicted"/>
<dbReference type="Proteomes" id="UP000664466">
    <property type="component" value="Unassembled WGS sequence"/>
</dbReference>
<reference evidence="1 2" key="1">
    <citation type="submission" date="2021-03" db="EMBL/GenBank/DDBJ databases">
        <title>Draft genome and methylome analysis of Thiotrix fructosivoruns ATCC 49748.</title>
        <authorList>
            <person name="Fomenkov A."/>
            <person name="Grabovich M.Y."/>
            <person name="Roberts R.J."/>
        </authorList>
    </citation>
    <scope>NUCLEOTIDE SEQUENCE [LARGE SCALE GENOMIC DNA]</scope>
    <source>
        <strain evidence="1 2">ATCC 49748</strain>
    </source>
</reference>
<sequence length="600" mass="70515">MRFRSLQKWDLNPSLDGLLFFAQRLDELLFDYTLDSYKPSALNAPFLCIEALKLIRDIEEERIEKTNLSHVMSELEWSVNNDEIAKKLLDLNASYYILKDDSVPLVEKRHRLNILGKTLEPSRYLKRCKEELFDAIENSRKKEIDSFARNFTTTLINFGYSRTFLYNSTLDFFFFGNDRKINSVELLNVFFDKFCAKAHTYEVLFLVSPLIKVVIDSVKAFNIEITDNIPEHFSSLVEKYKFEKENDDQEYVLVKSVKALDHHAARLVAEKKLDNLTDLFSLFYHKNQISWNEKVIVVKKCCDKKSALVNLPKGVMEKGFDQKEGKASKELNRLISNFSMIDRESFQKFNRVADLHGVCISNNIVENQLVNLWTSIETLVPSRVNTTKINSIVSFIMPFVVINYIRRIIERLVSDLFGWNKWAYKKILRKVGSEKGDNIYQKTLSLLVLDKDDDLIKELYAELKDFHLLRYRFFSLSKVFSKPSHIKKFIENHKKKVDWQIRRIYRTRNLIVHSSARPTYIETLIENGHDYLDQMMFGIMLFSCGEYRVSTLEQAFELAKIKQIKFDRKLEDLQKSTSNDKELESSEKSKSNNLFFLLEI</sequence>
<dbReference type="RefSeq" id="WP_207251456.1">
    <property type="nucleotide sequence ID" value="NZ_JAFMPM010000006.1"/>
</dbReference>
<evidence type="ECO:0000313" key="1">
    <source>
        <dbReference type="EMBL" id="MBO0613792.1"/>
    </source>
</evidence>
<protein>
    <recommendedName>
        <fullName evidence="3">Apea-like HEPN domain-containing protein</fullName>
    </recommendedName>
</protein>
<evidence type="ECO:0000313" key="2">
    <source>
        <dbReference type="Proteomes" id="UP000664466"/>
    </source>
</evidence>
<name>A0ABS3IL96_9GAMM</name>
<evidence type="ECO:0008006" key="3">
    <source>
        <dbReference type="Google" id="ProtNLM"/>
    </source>
</evidence>
<keyword evidence="2" id="KW-1185">Reference proteome</keyword>
<gene>
    <name evidence="1" type="ORF">J1836_12830</name>
</gene>
<accession>A0ABS3IL96</accession>
<organism evidence="1 2">
    <name type="scientific">Thiothrix fructosivorans</name>
    <dbReference type="NCBI Taxonomy" id="111770"/>
    <lineage>
        <taxon>Bacteria</taxon>
        <taxon>Pseudomonadati</taxon>
        <taxon>Pseudomonadota</taxon>
        <taxon>Gammaproteobacteria</taxon>
        <taxon>Thiotrichales</taxon>
        <taxon>Thiotrichaceae</taxon>
        <taxon>Thiothrix</taxon>
    </lineage>
</organism>